<comment type="caution">
    <text evidence="3">The sequence shown here is derived from an EMBL/GenBank/DDBJ whole genome shotgun (WGS) entry which is preliminary data.</text>
</comment>
<dbReference type="Pfam" id="PF08239">
    <property type="entry name" value="SH3_3"/>
    <property type="match status" value="1"/>
</dbReference>
<proteinExistence type="predicted"/>
<feature type="compositionally biased region" description="Low complexity" evidence="1">
    <location>
        <begin position="606"/>
        <end position="622"/>
    </location>
</feature>
<dbReference type="SMART" id="SM00287">
    <property type="entry name" value="SH3b"/>
    <property type="match status" value="3"/>
</dbReference>
<accession>A0A1Y2K255</accession>
<feature type="compositionally biased region" description="Low complexity" evidence="1">
    <location>
        <begin position="559"/>
        <end position="570"/>
    </location>
</feature>
<dbReference type="EMBL" id="LVJN01000020">
    <property type="protein sequence ID" value="OSM01686.1"/>
    <property type="molecule type" value="Genomic_DNA"/>
</dbReference>
<feature type="region of interest" description="Disordered" evidence="1">
    <location>
        <begin position="593"/>
        <end position="625"/>
    </location>
</feature>
<feature type="region of interest" description="Disordered" evidence="1">
    <location>
        <begin position="436"/>
        <end position="494"/>
    </location>
</feature>
<protein>
    <submittedName>
        <fullName evidence="3">Putative abhydrolase domain-containing protein</fullName>
    </submittedName>
</protein>
<evidence type="ECO:0000313" key="4">
    <source>
        <dbReference type="Proteomes" id="UP000194003"/>
    </source>
</evidence>
<evidence type="ECO:0000256" key="1">
    <source>
        <dbReference type="SAM" id="MobiDB-lite"/>
    </source>
</evidence>
<dbReference type="InterPro" id="IPR052354">
    <property type="entry name" value="Cell_Wall_Dynamics_Protein"/>
</dbReference>
<dbReference type="Gene3D" id="2.30.30.40">
    <property type="entry name" value="SH3 Domains"/>
    <property type="match status" value="5"/>
</dbReference>
<dbReference type="PANTHER" id="PTHR34408">
    <property type="entry name" value="FAMILY PROTEIN, PUTATIVE-RELATED"/>
    <property type="match status" value="1"/>
</dbReference>
<keyword evidence="4" id="KW-1185">Reference proteome</keyword>
<name>A0A1Y2K255_9PROT</name>
<keyword evidence="3" id="KW-0378">Hydrolase</keyword>
<organism evidence="3 4">
    <name type="scientific">Magnetofaba australis IT-1</name>
    <dbReference type="NCBI Taxonomy" id="1434232"/>
    <lineage>
        <taxon>Bacteria</taxon>
        <taxon>Pseudomonadati</taxon>
        <taxon>Pseudomonadota</taxon>
        <taxon>Magnetococcia</taxon>
        <taxon>Magnetococcales</taxon>
        <taxon>Magnetococcaceae</taxon>
        <taxon>Magnetofaba</taxon>
    </lineage>
</organism>
<feature type="region of interest" description="Disordered" evidence="1">
    <location>
        <begin position="243"/>
        <end position="286"/>
    </location>
</feature>
<dbReference type="Proteomes" id="UP000194003">
    <property type="component" value="Unassembled WGS sequence"/>
</dbReference>
<dbReference type="GO" id="GO:0016787">
    <property type="term" value="F:hydrolase activity"/>
    <property type="evidence" value="ECO:0007669"/>
    <property type="project" value="UniProtKB-KW"/>
</dbReference>
<feature type="region of interest" description="Disordered" evidence="1">
    <location>
        <begin position="796"/>
        <end position="886"/>
    </location>
</feature>
<feature type="domain" description="SH3b" evidence="2">
    <location>
        <begin position="636"/>
        <end position="702"/>
    </location>
</feature>
<dbReference type="AlphaFoldDB" id="A0A1Y2K255"/>
<sequence>MVALASKGDWTEVRMEHGGGESGWILTSLLRRAEPAAVPAEDKISAQVNANGVNGRTAPSIKAPVQLQLFAQRSVWVLEQRGQWSRIVRSDGLGGDVWVASRFLTQESAPQVARAAQSVAQTGLAAGEASAVLREMVQGAASANATPRSAQNPVKREQNKAAWLEQEMAATPLPQPLLSQVRLENAELMASPRVDAEIIAKLTYNQKAWQLARRPDNWVQVRLEDGTRGWIWAPALVAIGEHEQETTPPPQPDRSAESASDAANQAGAESPKQQSGGAAALSKPADRERLTHLDSPQPIPAQAAAGAVVSVPQAVLPVVQVHDTALRVRFKPALDAGVMAGMQPGQQGWVLSRAPQWVEVLLADGHHGWVAAEYLRQTPPQQIQLDPARLSPEASVLYARALAMAALAEQAPTSDAPKSQPAPQIASAQSSVLAQAAAKLEREEQNAKPISALVVTSPSESKQTESANSASEQTLPEAVSAKASPSEQAAPEPIAETRERLRQIIKPAPSEASPALLRLADVNDSLRDQARNRLLRPKPQPQKATENAMQVATKPEPDAQPTASPPAQSAKQVLEQSDETLAAMVADIAQRKSAPVATDAQSDRAASTPVVESTPSSVASSAQAEEPLALPAGVDAAHVRITTRAFSNMRRRPNDESTIVGQTHIGDPLQVIETQGEWFKVIDLRPNSVLKGWIWGPLTRPLMVDGKAQAKPRFAVDREQANLRAEPNTEAPIAAQLTRGAWLQATGEVNGAWLAVRNLQPPHQSGWIWSPLLRSQERPPEGVVAAAPPTSEAIAPTAEASAASAPATKRAFAPNDDPDVAELDSMLTQALDLPPSQPPTSPSSPRQAVSSRVLSAAAPRVLQPPELAPRSRAQSDSEAAEPEALVAASHAPDDPLAQLFPGRPKHAAFAKTWAQLADQTRSLAGWAFFSDYAFARDGKELRVLGAPETFGPLIDRYLRDRKLMDLAHAWRQMMQHEKRLTVKLYDPQGQTRMTRRLD</sequence>
<dbReference type="STRING" id="1434232.MAIT1_01706"/>
<dbReference type="InterPro" id="IPR003646">
    <property type="entry name" value="SH3-like_bac-type"/>
</dbReference>
<feature type="domain" description="SH3b" evidence="2">
    <location>
        <begin position="316"/>
        <end position="379"/>
    </location>
</feature>
<feature type="region of interest" description="Disordered" evidence="1">
    <location>
        <begin position="532"/>
        <end position="575"/>
    </location>
</feature>
<gene>
    <name evidence="3" type="ORF">MAIT1_01706</name>
</gene>
<evidence type="ECO:0000313" key="3">
    <source>
        <dbReference type="EMBL" id="OSM01686.1"/>
    </source>
</evidence>
<reference evidence="3 4" key="1">
    <citation type="journal article" date="2016" name="BMC Genomics">
        <title>Combined genomic and structural analyses of a cultured magnetotactic bacterium reveals its niche adaptation to a dynamic environment.</title>
        <authorList>
            <person name="Araujo A.C."/>
            <person name="Morillo V."/>
            <person name="Cypriano J."/>
            <person name="Teixeira L.C."/>
            <person name="Leao P."/>
            <person name="Lyra S."/>
            <person name="Almeida L.G."/>
            <person name="Bazylinski D.A."/>
            <person name="Vasconcellos A.T."/>
            <person name="Abreu F."/>
            <person name="Lins U."/>
        </authorList>
    </citation>
    <scope>NUCLEOTIDE SEQUENCE [LARGE SCALE GENOMIC DNA]</scope>
    <source>
        <strain evidence="3 4">IT-1</strain>
    </source>
</reference>
<feature type="compositionally biased region" description="Polar residues" evidence="1">
    <location>
        <begin position="454"/>
        <end position="474"/>
    </location>
</feature>
<feature type="compositionally biased region" description="Low complexity" evidence="1">
    <location>
        <begin position="796"/>
        <end position="814"/>
    </location>
</feature>
<evidence type="ECO:0000259" key="2">
    <source>
        <dbReference type="SMART" id="SM00287"/>
    </source>
</evidence>
<dbReference type="PANTHER" id="PTHR34408:SF1">
    <property type="entry name" value="GLYCOSYL HYDROLASE FAMILY 19 DOMAIN-CONTAINING PROTEIN HI_1415"/>
    <property type="match status" value="1"/>
</dbReference>
<feature type="domain" description="SH3b" evidence="2">
    <location>
        <begin position="43"/>
        <end position="108"/>
    </location>
</feature>